<reference evidence="5" key="1">
    <citation type="submission" date="2021-01" db="EMBL/GenBank/DDBJ databases">
        <authorList>
            <person name="Corre E."/>
            <person name="Pelletier E."/>
            <person name="Niang G."/>
            <person name="Scheremetjew M."/>
            <person name="Finn R."/>
            <person name="Kale V."/>
            <person name="Holt S."/>
            <person name="Cochrane G."/>
            <person name="Meng A."/>
            <person name="Brown T."/>
            <person name="Cohen L."/>
        </authorList>
    </citation>
    <scope>NUCLEOTIDE SEQUENCE</scope>
    <source>
        <strain evidence="5">CCCM811</strain>
    </source>
</reference>
<protein>
    <submittedName>
        <fullName evidence="5">Uncharacterized protein</fullName>
    </submittedName>
</protein>
<dbReference type="Gene3D" id="1.25.40.20">
    <property type="entry name" value="Ankyrin repeat-containing domain"/>
    <property type="match status" value="2"/>
</dbReference>
<keyword evidence="2 3" id="KW-0040">ANK repeat</keyword>
<feature type="region of interest" description="Disordered" evidence="4">
    <location>
        <begin position="328"/>
        <end position="381"/>
    </location>
</feature>
<keyword evidence="1" id="KW-0677">Repeat</keyword>
<dbReference type="PANTHER" id="PTHR24166:SF48">
    <property type="entry name" value="PROTEIN VAPYRIN"/>
    <property type="match status" value="1"/>
</dbReference>
<evidence type="ECO:0000313" key="5">
    <source>
        <dbReference type="EMBL" id="CAE0663567.1"/>
    </source>
</evidence>
<organism evidence="5">
    <name type="scientific">Lotharella globosa</name>
    <dbReference type="NCBI Taxonomy" id="91324"/>
    <lineage>
        <taxon>Eukaryota</taxon>
        <taxon>Sar</taxon>
        <taxon>Rhizaria</taxon>
        <taxon>Cercozoa</taxon>
        <taxon>Chlorarachniophyceae</taxon>
        <taxon>Lotharella</taxon>
    </lineage>
</organism>
<sequence length="381" mass="41636">MGNRSSCFIRDDTPTSEKPPPGARITTRDSKNLAAGTAGARDSRVPGDIAGDDDLTTSVVATAVAELRAIRIAMEDVRRMQALEMRSRQVKKPPLTLAAKDGDLDTVRFLIKRLKLPVQPNGEAAERALTTAAESGHLTCVKFLIKEAMGDPNAVDAKGRTALMGAVRGAKEDVVKFLLDHGAALMWADKSGFSALHHALSIQDEEETVSMLSLLIERKANLEKTNEEGNTFLLHALSVEADIEVVKYLVGTARANVNTANVKNGQTALMIASGSLAHTVPNLDVLQYLLEEAKADHRAADHEQMTAKSYAYENNHDDVVEILEDFESKQHDDDHDDEDLGMAGEEDDDHHDEDDDDAKEIGEHDDDDNPDNERDGDEEDH</sequence>
<feature type="repeat" description="ANK" evidence="3">
    <location>
        <begin position="158"/>
        <end position="190"/>
    </location>
</feature>
<dbReference type="Pfam" id="PF12796">
    <property type="entry name" value="Ank_2"/>
    <property type="match status" value="2"/>
</dbReference>
<evidence type="ECO:0000256" key="1">
    <source>
        <dbReference type="ARBA" id="ARBA00022737"/>
    </source>
</evidence>
<feature type="region of interest" description="Disordered" evidence="4">
    <location>
        <begin position="1"/>
        <end position="51"/>
    </location>
</feature>
<dbReference type="AlphaFoldDB" id="A0A7S4DQM5"/>
<feature type="repeat" description="ANK" evidence="3">
    <location>
        <begin position="191"/>
        <end position="227"/>
    </location>
</feature>
<gene>
    <name evidence="5" type="ORF">LGLO00237_LOCUS15169</name>
</gene>
<dbReference type="EMBL" id="HBIV01021073">
    <property type="protein sequence ID" value="CAE0663567.1"/>
    <property type="molecule type" value="Transcribed_RNA"/>
</dbReference>
<dbReference type="PANTHER" id="PTHR24166">
    <property type="entry name" value="ROLLING PEBBLES, ISOFORM B"/>
    <property type="match status" value="1"/>
</dbReference>
<dbReference type="SMART" id="SM00248">
    <property type="entry name" value="ANK"/>
    <property type="match status" value="7"/>
</dbReference>
<dbReference type="InterPro" id="IPR002110">
    <property type="entry name" value="Ankyrin_rpt"/>
</dbReference>
<evidence type="ECO:0000256" key="4">
    <source>
        <dbReference type="SAM" id="MobiDB-lite"/>
    </source>
</evidence>
<accession>A0A7S4DQM5</accession>
<evidence type="ECO:0000256" key="2">
    <source>
        <dbReference type="ARBA" id="ARBA00023043"/>
    </source>
</evidence>
<dbReference type="InterPro" id="IPR036770">
    <property type="entry name" value="Ankyrin_rpt-contain_sf"/>
</dbReference>
<name>A0A7S4DQM5_9EUKA</name>
<evidence type="ECO:0000256" key="3">
    <source>
        <dbReference type="PROSITE-ProRule" id="PRU00023"/>
    </source>
</evidence>
<dbReference type="PROSITE" id="PS50088">
    <property type="entry name" value="ANK_REPEAT"/>
    <property type="match status" value="2"/>
</dbReference>
<dbReference type="PROSITE" id="PS50297">
    <property type="entry name" value="ANK_REP_REGION"/>
    <property type="match status" value="1"/>
</dbReference>
<feature type="compositionally biased region" description="Acidic residues" evidence="4">
    <location>
        <begin position="334"/>
        <end position="381"/>
    </location>
</feature>
<proteinExistence type="predicted"/>
<dbReference type="InterPro" id="IPR050889">
    <property type="entry name" value="Dendritic_Spine_Reg/Scaffold"/>
</dbReference>
<dbReference type="SUPFAM" id="SSF48403">
    <property type="entry name" value="Ankyrin repeat"/>
    <property type="match status" value="1"/>
</dbReference>